<keyword evidence="6" id="KW-0862">Zinc</keyword>
<dbReference type="PROSITE" id="PS00113">
    <property type="entry name" value="ADENYLATE_KINASE"/>
    <property type="match status" value="1"/>
</dbReference>
<feature type="binding site" evidence="6">
    <location>
        <position position="95"/>
    </location>
    <ligand>
        <name>AMP</name>
        <dbReference type="ChEBI" id="CHEBI:456215"/>
    </ligand>
</feature>
<keyword evidence="4 6" id="KW-0418">Kinase</keyword>
<evidence type="ECO:0000256" key="8">
    <source>
        <dbReference type="RuleBase" id="RU003331"/>
    </source>
</evidence>
<dbReference type="GO" id="GO:0004017">
    <property type="term" value="F:AMP kinase activity"/>
    <property type="evidence" value="ECO:0007669"/>
    <property type="project" value="UniProtKB-UniRule"/>
</dbReference>
<dbReference type="NCBIfam" id="TIGR01351">
    <property type="entry name" value="adk"/>
    <property type="match status" value="1"/>
</dbReference>
<feature type="binding site" evidence="6">
    <location>
        <position position="153"/>
    </location>
    <ligand>
        <name>Zn(2+)</name>
        <dbReference type="ChEBI" id="CHEBI:29105"/>
        <note>structural</note>
    </ligand>
</feature>
<dbReference type="InterPro" id="IPR033690">
    <property type="entry name" value="Adenylat_kinase_CS"/>
</dbReference>
<feature type="region of interest" description="NMP" evidence="6">
    <location>
        <begin position="32"/>
        <end position="61"/>
    </location>
</feature>
<evidence type="ECO:0000256" key="1">
    <source>
        <dbReference type="ARBA" id="ARBA00022679"/>
    </source>
</evidence>
<proteinExistence type="inferred from homology"/>
<dbReference type="InterPro" id="IPR007862">
    <property type="entry name" value="Adenylate_kinase_lid-dom"/>
</dbReference>
<dbReference type="CDD" id="cd01428">
    <property type="entry name" value="ADK"/>
    <property type="match status" value="1"/>
</dbReference>
<dbReference type="FunFam" id="3.40.50.300:FF:000106">
    <property type="entry name" value="Adenylate kinase mitochondrial"/>
    <property type="match status" value="1"/>
</dbReference>
<comment type="domain">
    <text evidence="6">Consists of three domains, a large central CORE domain and two small peripheral domains, NMPbind and LID, which undergo movements during catalysis. The LID domain closes over the site of phosphoryl transfer upon ATP binding. Assembling and dissambling the active center during each catalytic cycle provides an effective means to prevent ATP hydrolysis. Some bacteria have evolved a zinc-coordinating structure that stabilizes the LID domain.</text>
</comment>
<dbReference type="HAMAP" id="MF_00235">
    <property type="entry name" value="Adenylate_kinase_Adk"/>
    <property type="match status" value="1"/>
</dbReference>
<dbReference type="NCBIfam" id="NF011100">
    <property type="entry name" value="PRK14527.1"/>
    <property type="match status" value="1"/>
</dbReference>
<dbReference type="GO" id="GO:0005737">
    <property type="term" value="C:cytoplasm"/>
    <property type="evidence" value="ECO:0007669"/>
    <property type="project" value="UniProtKB-SubCell"/>
</dbReference>
<evidence type="ECO:0000256" key="3">
    <source>
        <dbReference type="ARBA" id="ARBA00022741"/>
    </source>
</evidence>
<feature type="binding site" evidence="6">
    <location>
        <begin position="139"/>
        <end position="140"/>
    </location>
    <ligand>
        <name>ATP</name>
        <dbReference type="ChEBI" id="CHEBI:30616"/>
    </ligand>
</feature>
<dbReference type="PANTHER" id="PTHR23359">
    <property type="entry name" value="NUCLEOTIDE KINASE"/>
    <property type="match status" value="1"/>
</dbReference>
<comment type="catalytic activity">
    <reaction evidence="6 8">
        <text>AMP + ATP = 2 ADP</text>
        <dbReference type="Rhea" id="RHEA:12973"/>
        <dbReference type="ChEBI" id="CHEBI:30616"/>
        <dbReference type="ChEBI" id="CHEBI:456215"/>
        <dbReference type="ChEBI" id="CHEBI:456216"/>
        <dbReference type="EC" id="2.7.4.3"/>
    </reaction>
</comment>
<gene>
    <name evidence="6" type="primary">adk</name>
    <name evidence="10" type="ORF">NPRO_02200</name>
</gene>
<feature type="binding site" evidence="6">
    <location>
        <begin position="88"/>
        <end position="91"/>
    </location>
    <ligand>
        <name>AMP</name>
        <dbReference type="ChEBI" id="CHEBI:456215"/>
    </ligand>
</feature>
<dbReference type="NCBIfam" id="NF001381">
    <property type="entry name" value="PRK00279.1-3"/>
    <property type="match status" value="1"/>
</dbReference>
<sequence length="217" mass="23262">MAVRLILIGPPGVGKGTQAAKLQQAFGVVPLSSGNIFRAEIQAGTPLGLQAKKYLDSGELVPDEVTIGMMQTRLSNPDVVKSGFILDGFPRTLEQAVALDKMLDTLNLTLDAAIVFEVDDEIVVDRLSGRLICPNCGEIFHKTHRPPATPGLCDKCQGQLTVRVDDNAETIRNRLRVSHEATAPILGYYEQRGILIRVDGAQSPDGVFAEVTAGLGS</sequence>
<feature type="domain" description="Adenylate kinase active site lid" evidence="9">
    <location>
        <begin position="130"/>
        <end position="165"/>
    </location>
</feature>
<feature type="binding site" evidence="6">
    <location>
        <position position="136"/>
    </location>
    <ligand>
        <name>Zn(2+)</name>
        <dbReference type="ChEBI" id="CHEBI:29105"/>
        <note>structural</note>
    </ligand>
</feature>
<evidence type="ECO:0000256" key="2">
    <source>
        <dbReference type="ARBA" id="ARBA00022727"/>
    </source>
</evidence>
<dbReference type="EC" id="2.7.4.3" evidence="6 8"/>
<dbReference type="Proteomes" id="UP000662873">
    <property type="component" value="Chromosome"/>
</dbReference>
<comment type="subunit">
    <text evidence="6 8">Monomer.</text>
</comment>
<evidence type="ECO:0000313" key="11">
    <source>
        <dbReference type="Proteomes" id="UP000662873"/>
    </source>
</evidence>
<dbReference type="InterPro" id="IPR006259">
    <property type="entry name" value="Adenyl_kin_sub"/>
</dbReference>
<dbReference type="GO" id="GO:0005524">
    <property type="term" value="F:ATP binding"/>
    <property type="evidence" value="ECO:0007669"/>
    <property type="project" value="UniProtKB-UniRule"/>
</dbReference>
<dbReference type="UniPathway" id="UPA00588">
    <property type="reaction ID" value="UER00649"/>
</dbReference>
<dbReference type="Pfam" id="PF05191">
    <property type="entry name" value="ADK_lid"/>
    <property type="match status" value="1"/>
</dbReference>
<evidence type="ECO:0000313" key="10">
    <source>
        <dbReference type="EMBL" id="BBO22625.1"/>
    </source>
</evidence>
<dbReference type="EMBL" id="AP021858">
    <property type="protein sequence ID" value="BBO22625.1"/>
    <property type="molecule type" value="Genomic_DNA"/>
</dbReference>
<comment type="subcellular location">
    <subcellularLocation>
        <location evidence="6 8">Cytoplasm</location>
    </subcellularLocation>
</comment>
<feature type="binding site" evidence="6">
    <location>
        <position position="174"/>
    </location>
    <ligand>
        <name>AMP</name>
        <dbReference type="ChEBI" id="CHEBI:456215"/>
    </ligand>
</feature>
<name>A0A809RDZ3_9BACT</name>
<organism evidence="10 11">
    <name type="scientific">Candidatus Nitrosymbiomonas proteolyticus</name>
    <dbReference type="NCBI Taxonomy" id="2608984"/>
    <lineage>
        <taxon>Bacteria</taxon>
        <taxon>Bacillati</taxon>
        <taxon>Armatimonadota</taxon>
        <taxon>Armatimonadota incertae sedis</taxon>
        <taxon>Candidatus Nitrosymbiomonas</taxon>
    </lineage>
</organism>
<evidence type="ECO:0000256" key="4">
    <source>
        <dbReference type="ARBA" id="ARBA00022777"/>
    </source>
</evidence>
<evidence type="ECO:0000256" key="6">
    <source>
        <dbReference type="HAMAP-Rule" id="MF_00235"/>
    </source>
</evidence>
<feature type="binding site" evidence="6">
    <location>
        <position position="156"/>
    </location>
    <ligand>
        <name>Zn(2+)</name>
        <dbReference type="ChEBI" id="CHEBI:29105"/>
        <note>structural</note>
    </ligand>
</feature>
<feature type="binding site" evidence="6">
    <location>
        <begin position="12"/>
        <end position="17"/>
    </location>
    <ligand>
        <name>ATP</name>
        <dbReference type="ChEBI" id="CHEBI:30616"/>
    </ligand>
</feature>
<feature type="binding site" evidence="6">
    <location>
        <position position="202"/>
    </location>
    <ligand>
        <name>ATP</name>
        <dbReference type="ChEBI" id="CHEBI:30616"/>
    </ligand>
</feature>
<dbReference type="InterPro" id="IPR000850">
    <property type="entry name" value="Adenylat/UMP-CMP_kin"/>
</dbReference>
<protein>
    <recommendedName>
        <fullName evidence="6 8">Adenylate kinase</fullName>
        <shortName evidence="6">AK</shortName>
        <ecNumber evidence="6 8">2.7.4.3</ecNumber>
    </recommendedName>
    <alternativeName>
        <fullName evidence="6">ATP-AMP transphosphorylase</fullName>
    </alternativeName>
    <alternativeName>
        <fullName evidence="6">ATP:AMP phosphotransferase</fullName>
    </alternativeName>
    <alternativeName>
        <fullName evidence="6">Adenylate monophosphate kinase</fullName>
    </alternativeName>
</protein>
<keyword evidence="2 6" id="KW-0545">Nucleotide biosynthesis</keyword>
<evidence type="ECO:0000259" key="9">
    <source>
        <dbReference type="Pfam" id="PF05191"/>
    </source>
</evidence>
<dbReference type="SUPFAM" id="SSF52540">
    <property type="entry name" value="P-loop containing nucleoside triphosphate hydrolases"/>
    <property type="match status" value="1"/>
</dbReference>
<keyword evidence="6" id="KW-0963">Cytoplasm</keyword>
<keyword evidence="1 6" id="KW-0808">Transferase</keyword>
<feature type="binding site" evidence="6">
    <location>
        <begin position="59"/>
        <end position="61"/>
    </location>
    <ligand>
        <name>AMP</name>
        <dbReference type="ChEBI" id="CHEBI:456215"/>
    </ligand>
</feature>
<keyword evidence="6" id="KW-0479">Metal-binding</keyword>
<dbReference type="InterPro" id="IPR027417">
    <property type="entry name" value="P-loop_NTPase"/>
</dbReference>
<dbReference type="NCBIfam" id="NF001380">
    <property type="entry name" value="PRK00279.1-2"/>
    <property type="match status" value="1"/>
</dbReference>
<feature type="binding site" evidence="6">
    <location>
        <position position="130"/>
    </location>
    <ligand>
        <name>ATP</name>
        <dbReference type="ChEBI" id="CHEBI:30616"/>
    </ligand>
</feature>
<comment type="similarity">
    <text evidence="6 7">Belongs to the adenylate kinase family.</text>
</comment>
<evidence type="ECO:0000256" key="7">
    <source>
        <dbReference type="RuleBase" id="RU003330"/>
    </source>
</evidence>
<dbReference type="GO" id="GO:0044209">
    <property type="term" value="P:AMP salvage"/>
    <property type="evidence" value="ECO:0007669"/>
    <property type="project" value="UniProtKB-UniRule"/>
</dbReference>
<dbReference type="KEGG" id="npy:NPRO_02200"/>
<dbReference type="GO" id="GO:0008270">
    <property type="term" value="F:zinc ion binding"/>
    <property type="evidence" value="ECO:0007669"/>
    <property type="project" value="UniProtKB-UniRule"/>
</dbReference>
<feature type="binding site" evidence="6">
    <location>
        <position position="38"/>
    </location>
    <ligand>
        <name>AMP</name>
        <dbReference type="ChEBI" id="CHEBI:456215"/>
    </ligand>
</feature>
<dbReference type="PRINTS" id="PR00094">
    <property type="entry name" value="ADENYLTKNASE"/>
</dbReference>
<dbReference type="Gene3D" id="3.40.50.300">
    <property type="entry name" value="P-loop containing nucleotide triphosphate hydrolases"/>
    <property type="match status" value="1"/>
</dbReference>
<keyword evidence="3 6" id="KW-0547">Nucleotide-binding</keyword>
<feature type="binding site" evidence="6">
    <location>
        <position position="133"/>
    </location>
    <ligand>
        <name>Zn(2+)</name>
        <dbReference type="ChEBI" id="CHEBI:29105"/>
        <note>structural</note>
    </ligand>
</feature>
<dbReference type="Pfam" id="PF00406">
    <property type="entry name" value="ADK"/>
    <property type="match status" value="1"/>
</dbReference>
<dbReference type="AlphaFoldDB" id="A0A809RDZ3"/>
<keyword evidence="5 6" id="KW-0067">ATP-binding</keyword>
<comment type="pathway">
    <text evidence="6">Purine metabolism; AMP biosynthesis via salvage pathway; AMP from ADP: step 1/1.</text>
</comment>
<feature type="binding site" evidence="6">
    <location>
        <position position="163"/>
    </location>
    <ligand>
        <name>AMP</name>
        <dbReference type="ChEBI" id="CHEBI:456215"/>
    </ligand>
</feature>
<accession>A0A809RDZ3</accession>
<comment type="function">
    <text evidence="6">Catalyzes the reversible transfer of the terminal phosphate group between ATP and AMP. Plays an important role in cellular energy homeostasis and in adenine nucleotide metabolism.</text>
</comment>
<feature type="region of interest" description="LID" evidence="6">
    <location>
        <begin position="129"/>
        <end position="166"/>
    </location>
</feature>
<reference evidence="10" key="1">
    <citation type="journal article" name="DNA Res.">
        <title>The physiological potential of anammox bacteria as revealed by their core genome structure.</title>
        <authorList>
            <person name="Okubo T."/>
            <person name="Toyoda A."/>
            <person name="Fukuhara K."/>
            <person name="Uchiyama I."/>
            <person name="Harigaya Y."/>
            <person name="Kuroiwa M."/>
            <person name="Suzuki T."/>
            <person name="Murakami Y."/>
            <person name="Suwa Y."/>
            <person name="Takami H."/>
        </authorList>
    </citation>
    <scope>NUCLEOTIDE SEQUENCE</scope>
    <source>
        <strain evidence="10">317325-2</strain>
    </source>
</reference>
<feature type="binding site" evidence="6">
    <location>
        <position position="33"/>
    </location>
    <ligand>
        <name>AMP</name>
        <dbReference type="ChEBI" id="CHEBI:456215"/>
    </ligand>
</feature>
<evidence type="ECO:0000256" key="5">
    <source>
        <dbReference type="ARBA" id="ARBA00022840"/>
    </source>
</evidence>